<dbReference type="PROSITE" id="PS50011">
    <property type="entry name" value="PROTEIN_KINASE_DOM"/>
    <property type="match status" value="1"/>
</dbReference>
<dbReference type="Gene3D" id="3.30.200.20">
    <property type="entry name" value="Phosphorylase Kinase, domain 1"/>
    <property type="match status" value="1"/>
</dbReference>
<evidence type="ECO:0000256" key="5">
    <source>
        <dbReference type="ARBA" id="ARBA00022777"/>
    </source>
</evidence>
<dbReference type="InterPro" id="IPR011009">
    <property type="entry name" value="Kinase-like_dom_sf"/>
</dbReference>
<dbReference type="HOGENOM" id="CLU_000288_63_44_11"/>
<reference evidence="10 11" key="1">
    <citation type="submission" date="2012-01" db="EMBL/GenBank/DDBJ databases">
        <title>Improved High-Quality Draft sequence of Saccharomonospora xinjiangensis XJ-54.</title>
        <authorList>
            <consortium name="US DOE Joint Genome Institute"/>
            <person name="Lucas S."/>
            <person name="Han J."/>
            <person name="Lapidus A."/>
            <person name="Cheng J.-F."/>
            <person name="Goodwin L."/>
            <person name="Pitluck S."/>
            <person name="Peters L."/>
            <person name="Mikhailova N."/>
            <person name="Teshima H."/>
            <person name="Detter J.C."/>
            <person name="Han C."/>
            <person name="Tapia R."/>
            <person name="Land M."/>
            <person name="Hauser L."/>
            <person name="Kyrpides N."/>
            <person name="Ivanova N."/>
            <person name="Pagani I."/>
            <person name="Brambilla E.-M."/>
            <person name="Klenk H.-P."/>
            <person name="Woyke T."/>
        </authorList>
    </citation>
    <scope>NUCLEOTIDE SEQUENCE [LARGE SCALE GENOMIC DNA]</scope>
    <source>
        <strain evidence="10 11">XJ-54</strain>
    </source>
</reference>
<dbReference type="EC" id="2.7.11.1" evidence="1"/>
<dbReference type="OrthoDB" id="9762169at2"/>
<dbReference type="GO" id="GO:0005524">
    <property type="term" value="F:ATP binding"/>
    <property type="evidence" value="ECO:0007669"/>
    <property type="project" value="UniProtKB-UniRule"/>
</dbReference>
<evidence type="ECO:0000256" key="2">
    <source>
        <dbReference type="ARBA" id="ARBA00022527"/>
    </source>
</evidence>
<dbReference type="PANTHER" id="PTHR43289">
    <property type="entry name" value="MITOGEN-ACTIVATED PROTEIN KINASE KINASE KINASE 20-RELATED"/>
    <property type="match status" value="1"/>
</dbReference>
<evidence type="ECO:0000313" key="10">
    <source>
        <dbReference type="EMBL" id="EID53773.1"/>
    </source>
</evidence>
<feature type="binding site" evidence="7">
    <location>
        <position position="41"/>
    </location>
    <ligand>
        <name>ATP</name>
        <dbReference type="ChEBI" id="CHEBI:30616"/>
    </ligand>
</feature>
<keyword evidence="6 7" id="KW-0067">ATP-binding</keyword>
<dbReference type="PANTHER" id="PTHR43289:SF6">
    <property type="entry name" value="SERINE_THREONINE-PROTEIN KINASE NEKL-3"/>
    <property type="match status" value="1"/>
</dbReference>
<keyword evidence="3" id="KW-0808">Transferase</keyword>
<dbReference type="CDD" id="cd14014">
    <property type="entry name" value="STKc_PknB_like"/>
    <property type="match status" value="1"/>
</dbReference>
<dbReference type="STRING" id="882086.SacxiDRAFT_1526"/>
<feature type="compositionally biased region" description="Low complexity" evidence="8">
    <location>
        <begin position="401"/>
        <end position="414"/>
    </location>
</feature>
<keyword evidence="5 10" id="KW-0418">Kinase</keyword>
<dbReference type="SMART" id="SM00220">
    <property type="entry name" value="S_TKc"/>
    <property type="match status" value="1"/>
</dbReference>
<feature type="region of interest" description="Disordered" evidence="8">
    <location>
        <begin position="473"/>
        <end position="591"/>
    </location>
</feature>
<feature type="compositionally biased region" description="Low complexity" evidence="8">
    <location>
        <begin position="488"/>
        <end position="506"/>
    </location>
</feature>
<feature type="region of interest" description="Disordered" evidence="8">
    <location>
        <begin position="401"/>
        <end position="445"/>
    </location>
</feature>
<name>I0V0X0_9PSEU</name>
<keyword evidence="2" id="KW-0723">Serine/threonine-protein kinase</keyword>
<evidence type="ECO:0000256" key="8">
    <source>
        <dbReference type="SAM" id="MobiDB-lite"/>
    </source>
</evidence>
<evidence type="ECO:0000259" key="9">
    <source>
        <dbReference type="PROSITE" id="PS50011"/>
    </source>
</evidence>
<gene>
    <name evidence="10" type="ORF">SacxiDRAFT_1526</name>
</gene>
<accession>I0V0X0</accession>
<sequence length="591" mass="61236">MSDEGRLVAGRYRVIKRIGTGAMGAVWQAHDEVLHRTVAIKQLLLQPGLDENEAEDARQRTMREGRIAARLHHPNAISVFDVVMDDSGRPCLIMEYLPSRNLAQELQKHTTLPPIEVAKIGAQIAAALTEAHAVGIVHRDIKPGNILLADNGLVKITDFGISRAKDDVTVTKTGMIAGTPAYLAPEVAIGGDPGPESDIFSLGSTLYAASEGQPPFGLSENTLGLLHAVAAGQINPPRRSGPLTSVLAVMLHPEVSHRPTAAECEELLSAVARGETPLGGAGDDPTRAHSGPGNGTAVLGAAGAGAVGGVLGASAADYARGHSGNLDDEYDDYNGYGDPGDPGDRYAADEYYEEAPPTTAQPRTAYGAHDDYGGYGDYDDYDAGAGNHRDGGTLDRTAVAPAAQPTRATPAVPAETAAYGGRDHGAGRDYDRPPPSSEDSGDKGNWKIPAAIGAVVVVGMAAFAIWIFGDRGGNAPDSPGEQRPIGGTTESWPSSSWSSEVTTTTTQDVVQPENPAQPGTDPGQGLDDQEQPDAPADSTTNDLPSSSQQTTTTDDGGDQNTTTPGDGDGGTSQSSEPPPDVEPTEPAGNTE</sequence>
<dbReference type="Gene3D" id="1.10.510.10">
    <property type="entry name" value="Transferase(Phosphotransferase) domain 1"/>
    <property type="match status" value="1"/>
</dbReference>
<evidence type="ECO:0000313" key="11">
    <source>
        <dbReference type="Proteomes" id="UP000004691"/>
    </source>
</evidence>
<evidence type="ECO:0000256" key="6">
    <source>
        <dbReference type="ARBA" id="ARBA00022840"/>
    </source>
</evidence>
<dbReference type="InterPro" id="IPR017441">
    <property type="entry name" value="Protein_kinase_ATP_BS"/>
</dbReference>
<evidence type="ECO:0000256" key="1">
    <source>
        <dbReference type="ARBA" id="ARBA00012513"/>
    </source>
</evidence>
<feature type="compositionally biased region" description="Basic and acidic residues" evidence="8">
    <location>
        <begin position="421"/>
        <end position="432"/>
    </location>
</feature>
<dbReference type="EMBL" id="JH636049">
    <property type="protein sequence ID" value="EID53773.1"/>
    <property type="molecule type" value="Genomic_DNA"/>
</dbReference>
<dbReference type="GO" id="GO:0004674">
    <property type="term" value="F:protein serine/threonine kinase activity"/>
    <property type="evidence" value="ECO:0007669"/>
    <property type="project" value="UniProtKB-KW"/>
</dbReference>
<dbReference type="Proteomes" id="UP000004691">
    <property type="component" value="Unassembled WGS sequence"/>
</dbReference>
<dbReference type="InterPro" id="IPR008271">
    <property type="entry name" value="Ser/Thr_kinase_AS"/>
</dbReference>
<evidence type="ECO:0000256" key="3">
    <source>
        <dbReference type="ARBA" id="ARBA00022679"/>
    </source>
</evidence>
<evidence type="ECO:0000256" key="7">
    <source>
        <dbReference type="PROSITE-ProRule" id="PRU10141"/>
    </source>
</evidence>
<feature type="region of interest" description="Disordered" evidence="8">
    <location>
        <begin position="275"/>
        <end position="295"/>
    </location>
</feature>
<dbReference type="SUPFAM" id="SSF56112">
    <property type="entry name" value="Protein kinase-like (PK-like)"/>
    <property type="match status" value="1"/>
</dbReference>
<protein>
    <recommendedName>
        <fullName evidence="1">non-specific serine/threonine protein kinase</fullName>
        <ecNumber evidence="1">2.7.11.1</ecNumber>
    </recommendedName>
</protein>
<dbReference type="PROSITE" id="PS00108">
    <property type="entry name" value="PROTEIN_KINASE_ST"/>
    <property type="match status" value="1"/>
</dbReference>
<proteinExistence type="predicted"/>
<dbReference type="InterPro" id="IPR000719">
    <property type="entry name" value="Prot_kinase_dom"/>
</dbReference>
<dbReference type="RefSeq" id="WP_006237918.1">
    <property type="nucleotide sequence ID" value="NZ_JH636049.1"/>
</dbReference>
<keyword evidence="4 7" id="KW-0547">Nucleotide-binding</keyword>
<dbReference type="eggNOG" id="COG0515">
    <property type="taxonomic scope" value="Bacteria"/>
</dbReference>
<feature type="domain" description="Protein kinase" evidence="9">
    <location>
        <begin position="12"/>
        <end position="268"/>
    </location>
</feature>
<dbReference type="PROSITE" id="PS00107">
    <property type="entry name" value="PROTEIN_KINASE_ATP"/>
    <property type="match status" value="1"/>
</dbReference>
<evidence type="ECO:0000256" key="4">
    <source>
        <dbReference type="ARBA" id="ARBA00022741"/>
    </source>
</evidence>
<dbReference type="Pfam" id="PF00069">
    <property type="entry name" value="Pkinase"/>
    <property type="match status" value="1"/>
</dbReference>
<dbReference type="AlphaFoldDB" id="I0V0X0"/>
<keyword evidence="11" id="KW-1185">Reference proteome</keyword>
<organism evidence="10 11">
    <name type="scientific">Saccharomonospora xinjiangensis XJ-54</name>
    <dbReference type="NCBI Taxonomy" id="882086"/>
    <lineage>
        <taxon>Bacteria</taxon>
        <taxon>Bacillati</taxon>
        <taxon>Actinomycetota</taxon>
        <taxon>Actinomycetes</taxon>
        <taxon>Pseudonocardiales</taxon>
        <taxon>Pseudonocardiaceae</taxon>
        <taxon>Saccharomonospora</taxon>
    </lineage>
</organism>
<feature type="compositionally biased region" description="Low complexity" evidence="8">
    <location>
        <begin position="545"/>
        <end position="575"/>
    </location>
</feature>